<feature type="chain" id="PRO_5012679366" description="Copper chaperone PCu(A)C" evidence="2">
    <location>
        <begin position="29"/>
        <end position="235"/>
    </location>
</feature>
<dbReference type="PROSITE" id="PS51257">
    <property type="entry name" value="PROKAR_LIPOPROTEIN"/>
    <property type="match status" value="1"/>
</dbReference>
<dbReference type="InterPro" id="IPR058248">
    <property type="entry name" value="Lxx211020-like"/>
</dbReference>
<proteinExistence type="predicted"/>
<keyword evidence="4" id="KW-1185">Reference proteome</keyword>
<organism evidence="3 4">
    <name type="scientific">Corynebacterium phocae</name>
    <dbReference type="NCBI Taxonomy" id="161895"/>
    <lineage>
        <taxon>Bacteria</taxon>
        <taxon>Bacillati</taxon>
        <taxon>Actinomycetota</taxon>
        <taxon>Actinomycetes</taxon>
        <taxon>Mycobacteriales</taxon>
        <taxon>Corynebacteriaceae</taxon>
        <taxon>Corynebacterium</taxon>
    </lineage>
</organism>
<evidence type="ECO:0000256" key="1">
    <source>
        <dbReference type="SAM" id="MobiDB-lite"/>
    </source>
</evidence>
<evidence type="ECO:0000313" key="4">
    <source>
        <dbReference type="Proteomes" id="UP000185491"/>
    </source>
</evidence>
<dbReference type="InterPro" id="IPR036182">
    <property type="entry name" value="PCuAC_sf"/>
</dbReference>
<feature type="region of interest" description="Disordered" evidence="1">
    <location>
        <begin position="195"/>
        <end position="235"/>
    </location>
</feature>
<dbReference type="PANTHER" id="PTHR36302">
    <property type="entry name" value="BLR7088 PROTEIN"/>
    <property type="match status" value="1"/>
</dbReference>
<evidence type="ECO:0000256" key="2">
    <source>
        <dbReference type="SAM" id="SignalP"/>
    </source>
</evidence>
<reference evidence="3" key="1">
    <citation type="submission" date="2014-08" db="EMBL/GenBank/DDBJ databases">
        <title>Complete genome sequence of Corynebacterium phocae M408/89/1(T)(=DSM 44612(T)), isolated from the common seal (Phoca vitulina).</title>
        <authorList>
            <person name="Ruckert C."/>
            <person name="Albersmeier A."/>
            <person name="Winkler A."/>
            <person name="Kalinowski J."/>
        </authorList>
    </citation>
    <scope>NUCLEOTIDE SEQUENCE [LARGE SCALE GENOMIC DNA]</scope>
    <source>
        <strain evidence="3">M408/89/1</strain>
    </source>
</reference>
<gene>
    <name evidence="3" type="ORF">CPHO_05380</name>
</gene>
<feature type="region of interest" description="Disordered" evidence="1">
    <location>
        <begin position="41"/>
        <end position="73"/>
    </location>
</feature>
<feature type="compositionally biased region" description="Basic and acidic residues" evidence="1">
    <location>
        <begin position="52"/>
        <end position="73"/>
    </location>
</feature>
<evidence type="ECO:0000313" key="3">
    <source>
        <dbReference type="EMBL" id="APT92411.1"/>
    </source>
</evidence>
<dbReference type="EMBL" id="CP009249">
    <property type="protein sequence ID" value="APT92411.1"/>
    <property type="molecule type" value="Genomic_DNA"/>
</dbReference>
<feature type="compositionally biased region" description="Low complexity" evidence="1">
    <location>
        <begin position="41"/>
        <end position="51"/>
    </location>
</feature>
<dbReference type="Gene3D" id="2.60.40.1890">
    <property type="entry name" value="PCu(A)C copper chaperone"/>
    <property type="match status" value="1"/>
</dbReference>
<sequence>MKIFTRTTFISTLAIGALALSACSTDEAADSVSDATSAAGSVAASATSEVSKAMKDKDHDHDDMDKEDGEAHSGLHMHDAVVRAMDETSDMTAIFGEIHNSTDKEVTIVGFKSSVDAKMNQIHEVTDGVMKEKEGGITLAAGEDIDLEPGGYHFMLMGVAKPIMAGETVDLTLELKDGSTIDVKGIPVRTMGAGAEGYEDMHGHDHDDHDGHDHDDHDHDDHDHDDHDHDHDDKN</sequence>
<dbReference type="PANTHER" id="PTHR36302:SF1">
    <property type="entry name" value="COPPER CHAPERONE PCU(A)C"/>
    <property type="match status" value="1"/>
</dbReference>
<dbReference type="Pfam" id="PF04314">
    <property type="entry name" value="PCuAC"/>
    <property type="match status" value="1"/>
</dbReference>
<dbReference type="STRING" id="161895.CPHO_05380"/>
<feature type="signal peptide" evidence="2">
    <location>
        <begin position="1"/>
        <end position="28"/>
    </location>
</feature>
<dbReference type="RefSeq" id="WP_084559688.1">
    <property type="nucleotide sequence ID" value="NZ_CP009249.1"/>
</dbReference>
<dbReference type="Proteomes" id="UP000185491">
    <property type="component" value="Chromosome"/>
</dbReference>
<keyword evidence="2" id="KW-0732">Signal</keyword>
<dbReference type="KEGG" id="cpho:CPHO_05380"/>
<dbReference type="SUPFAM" id="SSF110087">
    <property type="entry name" value="DR1885-like metal-binding protein"/>
    <property type="match status" value="1"/>
</dbReference>
<protein>
    <recommendedName>
        <fullName evidence="5">Copper chaperone PCu(A)C</fullName>
    </recommendedName>
</protein>
<dbReference type="OrthoDB" id="9796962at2"/>
<dbReference type="InterPro" id="IPR007410">
    <property type="entry name" value="LpqE-like"/>
</dbReference>
<name>A0A1L7D336_9CORY</name>
<accession>A0A1L7D336</accession>
<evidence type="ECO:0008006" key="5">
    <source>
        <dbReference type="Google" id="ProtNLM"/>
    </source>
</evidence>
<feature type="compositionally biased region" description="Basic and acidic residues" evidence="1">
    <location>
        <begin position="199"/>
        <end position="235"/>
    </location>
</feature>
<dbReference type="AlphaFoldDB" id="A0A1L7D336"/>